<keyword evidence="3" id="KW-1185">Reference proteome</keyword>
<name>A0A6A4HK01_9AGAR</name>
<feature type="region of interest" description="Disordered" evidence="1">
    <location>
        <begin position="321"/>
        <end position="348"/>
    </location>
</feature>
<sequence length="348" mass="39650">MAQSHSKMQTSLGLGNGAYNIFSWILTNYDCCKSLVLALNSGLLEALWRLSQVVVQNSCPPGTDSDFSFQELFGSLVGIIATASLYRSVQKPLERLLNKSPLNEISERIADTSNHKDTEVQRIWGRFRTIVENRIQLRYRWEVSSFTGNETFPVLLAVWWLPIVAVCAKNLTGFKNTAKSVFCMTIAGKHPSGFWVNVEERDLEILDNIIHTELWHIRSELLQQQCDHLKSPGVHDSQASTTLFNFIDFTSPDQELEKKIWTRFEAERNTPSFNWDLTIQSFKKTEQENGSRVGPYVIVKIPYLGGRMMLHPLILTKPDVRIDSGDSEDDDEDENTNSNTEPLDFDLD</sequence>
<dbReference type="EMBL" id="ML769497">
    <property type="protein sequence ID" value="KAE9397414.1"/>
    <property type="molecule type" value="Genomic_DNA"/>
</dbReference>
<accession>A0A6A4HK01</accession>
<protein>
    <submittedName>
        <fullName evidence="2">Uncharacterized protein</fullName>
    </submittedName>
</protein>
<gene>
    <name evidence="2" type="ORF">BT96DRAFT_976979</name>
</gene>
<proteinExistence type="predicted"/>
<organism evidence="2 3">
    <name type="scientific">Gymnopus androsaceus JB14</name>
    <dbReference type="NCBI Taxonomy" id="1447944"/>
    <lineage>
        <taxon>Eukaryota</taxon>
        <taxon>Fungi</taxon>
        <taxon>Dikarya</taxon>
        <taxon>Basidiomycota</taxon>
        <taxon>Agaricomycotina</taxon>
        <taxon>Agaricomycetes</taxon>
        <taxon>Agaricomycetidae</taxon>
        <taxon>Agaricales</taxon>
        <taxon>Marasmiineae</taxon>
        <taxon>Omphalotaceae</taxon>
        <taxon>Gymnopus</taxon>
    </lineage>
</organism>
<evidence type="ECO:0000313" key="2">
    <source>
        <dbReference type="EMBL" id="KAE9397414.1"/>
    </source>
</evidence>
<dbReference type="Proteomes" id="UP000799118">
    <property type="component" value="Unassembled WGS sequence"/>
</dbReference>
<reference evidence="2" key="1">
    <citation type="journal article" date="2019" name="Environ. Microbiol.">
        <title>Fungal ecological strategies reflected in gene transcription - a case study of two litter decomposers.</title>
        <authorList>
            <person name="Barbi F."/>
            <person name="Kohler A."/>
            <person name="Barry K."/>
            <person name="Baskaran P."/>
            <person name="Daum C."/>
            <person name="Fauchery L."/>
            <person name="Ihrmark K."/>
            <person name="Kuo A."/>
            <person name="LaButti K."/>
            <person name="Lipzen A."/>
            <person name="Morin E."/>
            <person name="Grigoriev I.V."/>
            <person name="Henrissat B."/>
            <person name="Lindahl B."/>
            <person name="Martin F."/>
        </authorList>
    </citation>
    <scope>NUCLEOTIDE SEQUENCE</scope>
    <source>
        <strain evidence="2">JB14</strain>
    </source>
</reference>
<dbReference type="AlphaFoldDB" id="A0A6A4HK01"/>
<feature type="compositionally biased region" description="Acidic residues" evidence="1">
    <location>
        <begin position="325"/>
        <end position="335"/>
    </location>
</feature>
<evidence type="ECO:0000256" key="1">
    <source>
        <dbReference type="SAM" id="MobiDB-lite"/>
    </source>
</evidence>
<dbReference type="OrthoDB" id="3067133at2759"/>
<evidence type="ECO:0000313" key="3">
    <source>
        <dbReference type="Proteomes" id="UP000799118"/>
    </source>
</evidence>